<evidence type="ECO:0000256" key="2">
    <source>
        <dbReference type="SAM" id="MobiDB-lite"/>
    </source>
</evidence>
<evidence type="ECO:0000256" key="3">
    <source>
        <dbReference type="SAM" id="Phobius"/>
    </source>
</evidence>
<keyword evidence="3" id="KW-0812">Transmembrane</keyword>
<feature type="transmembrane region" description="Helical" evidence="3">
    <location>
        <begin position="408"/>
        <end position="428"/>
    </location>
</feature>
<evidence type="ECO:0000313" key="5">
    <source>
        <dbReference type="Proteomes" id="UP000655366"/>
    </source>
</evidence>
<gene>
    <name evidence="4" type="ORF">IV500_13255</name>
</gene>
<keyword evidence="5" id="KW-1185">Reference proteome</keyword>
<feature type="transmembrane region" description="Helical" evidence="3">
    <location>
        <begin position="443"/>
        <end position="463"/>
    </location>
</feature>
<keyword evidence="3" id="KW-0472">Membrane</keyword>
<dbReference type="InterPro" id="IPR024078">
    <property type="entry name" value="LmbE-like_dom_sf"/>
</dbReference>
<comment type="caution">
    <text evidence="4">The sequence shown here is derived from an EMBL/GenBank/DDBJ whole genome shotgun (WGS) entry which is preliminary data.</text>
</comment>
<dbReference type="Pfam" id="PF02585">
    <property type="entry name" value="PIG-L"/>
    <property type="match status" value="1"/>
</dbReference>
<feature type="region of interest" description="Disordered" evidence="2">
    <location>
        <begin position="79"/>
        <end position="100"/>
    </location>
</feature>
<evidence type="ECO:0000313" key="4">
    <source>
        <dbReference type="EMBL" id="MBG0740348.1"/>
    </source>
</evidence>
<dbReference type="Proteomes" id="UP000655366">
    <property type="component" value="Unassembled WGS sequence"/>
</dbReference>
<reference evidence="4 5" key="1">
    <citation type="submission" date="2020-11" db="EMBL/GenBank/DDBJ databases">
        <title>Arthrobacter antarcticus sp. nov., isolated from Antarctic Soil.</title>
        <authorList>
            <person name="Li J."/>
        </authorList>
    </citation>
    <scope>NUCLEOTIDE SEQUENCE [LARGE SCALE GENOMIC DNA]</scope>
    <source>
        <strain evidence="4 5">Z1-20</strain>
    </source>
</reference>
<dbReference type="PANTHER" id="PTHR12993">
    <property type="entry name" value="N-ACETYLGLUCOSAMINYL-PHOSPHATIDYLINOSITOL DE-N-ACETYLASE-RELATED"/>
    <property type="match status" value="1"/>
</dbReference>
<feature type="transmembrane region" description="Helical" evidence="3">
    <location>
        <begin position="351"/>
        <end position="370"/>
    </location>
</feature>
<dbReference type="AlphaFoldDB" id="A0A931CUZ5"/>
<name>A0A931CUZ5_9MICC</name>
<dbReference type="EMBL" id="JADNYM010000016">
    <property type="protein sequence ID" value="MBG0740348.1"/>
    <property type="molecule type" value="Genomic_DNA"/>
</dbReference>
<keyword evidence="1" id="KW-0862">Zinc</keyword>
<dbReference type="PANTHER" id="PTHR12993:SF26">
    <property type="entry name" value="1D-MYO-INOSITOL 2-ACETAMIDO-2-DEOXY-ALPHA-D-GLUCOPYRANOSIDE DEACETYLASE"/>
    <property type="match status" value="1"/>
</dbReference>
<dbReference type="InterPro" id="IPR003737">
    <property type="entry name" value="GlcNAc_PI_deacetylase-related"/>
</dbReference>
<dbReference type="Gene3D" id="3.40.50.10320">
    <property type="entry name" value="LmbE-like"/>
    <property type="match status" value="1"/>
</dbReference>
<feature type="transmembrane region" description="Helical" evidence="3">
    <location>
        <begin position="382"/>
        <end position="401"/>
    </location>
</feature>
<protein>
    <submittedName>
        <fullName evidence="4">PIG-L family deacetylase</fullName>
    </submittedName>
</protein>
<sequence>MTPQQPVPESSRGGLLPLTQSAGQRLLFVHAHPDDETLVTGATMALYRAAGAEVALLTCTRGELGEVIPVDLQHFQVRQQGDDDGGSTDGAQRAAGGGNLDSGGLRAAADGLADRGNIGAGLAAVRELELAAALEELGVQQLFWLGRGLAKAGPGPDAVYRDSGMSWGPDGRARAAATVLPGSLSRAPLDEVANHAAQLIRSLRPHAVITYAADGGYGHPDHIRAHELTVRAVQLAGLEVPPTVYTIVSDRPERPLDQDAALITVHGNFEAKRAAMRAHRTQVSVEGNRYALSDGVWKDISATETFQVLHQSAAPAGIRPATSEGESQRLVIGEPAHSGLIQPAQPAPSRLAGAVATIGLGVLAGLLGTALHGHALATAGPVLPWGSALALLLLLSLTLFVGLWRRSAWLSAISGFFAYVVAGILSIPRGDYGLIIGDVQGNVWLYGIAVVTPLSAVVCVYLLRRQSQRAGSPSNLLRRKSSARPGV</sequence>
<accession>A0A931CUZ5</accession>
<organism evidence="4 5">
    <name type="scientific">Arthrobacter terrae</name>
    <dbReference type="NCBI Taxonomy" id="2935737"/>
    <lineage>
        <taxon>Bacteria</taxon>
        <taxon>Bacillati</taxon>
        <taxon>Actinomycetota</taxon>
        <taxon>Actinomycetes</taxon>
        <taxon>Micrococcales</taxon>
        <taxon>Micrococcaceae</taxon>
        <taxon>Arthrobacter</taxon>
    </lineage>
</organism>
<evidence type="ECO:0000256" key="1">
    <source>
        <dbReference type="ARBA" id="ARBA00022833"/>
    </source>
</evidence>
<dbReference type="SUPFAM" id="SSF102588">
    <property type="entry name" value="LmbE-like"/>
    <property type="match status" value="1"/>
</dbReference>
<dbReference type="GO" id="GO:0016137">
    <property type="term" value="P:glycoside metabolic process"/>
    <property type="evidence" value="ECO:0007669"/>
    <property type="project" value="UniProtKB-ARBA"/>
</dbReference>
<dbReference type="GO" id="GO:0016811">
    <property type="term" value="F:hydrolase activity, acting on carbon-nitrogen (but not peptide) bonds, in linear amides"/>
    <property type="evidence" value="ECO:0007669"/>
    <property type="project" value="TreeGrafter"/>
</dbReference>
<proteinExistence type="predicted"/>
<dbReference type="RefSeq" id="WP_196397281.1">
    <property type="nucleotide sequence ID" value="NZ_JADNYM010000016.1"/>
</dbReference>
<keyword evidence="3" id="KW-1133">Transmembrane helix</keyword>